<sequence>MTDVTADPGPRPASPSADLAGRAALVTGASRGIGFAIAAELLGRGASVTITARKPDELAVAADKLASDAAGGDTSRVLAVPGNAGSDDAREEAVTKTVERFGSLGILVNNTGINPTYGFLMDADLGAVRKTFDTNVVAALGFVQLAYRAWMGEHGGAVVNLASVAGIRSTGVIPAYGASKAALIRLTEELAWQLGPKIRVNAVAPAVVKTKFATALYAEGEDKVSAAYPMKRLGTPEDVAALVGFLVSDAASWITGETVRVDGGILSTGSLGSA</sequence>
<dbReference type="PANTHER" id="PTHR43943">
    <property type="entry name" value="DEHYDROGENASE/REDUCTASE (SDR FAMILY) MEMBER 4"/>
    <property type="match status" value="1"/>
</dbReference>
<accession>A0ABW4FGV2</accession>
<evidence type="ECO:0000313" key="2">
    <source>
        <dbReference type="EMBL" id="MFD1529883.1"/>
    </source>
</evidence>
<dbReference type="CDD" id="cd05233">
    <property type="entry name" value="SDR_c"/>
    <property type="match status" value="1"/>
</dbReference>
<dbReference type="InterPro" id="IPR020904">
    <property type="entry name" value="Sc_DH/Rdtase_CS"/>
</dbReference>
<dbReference type="InterPro" id="IPR036291">
    <property type="entry name" value="NAD(P)-bd_dom_sf"/>
</dbReference>
<dbReference type="PRINTS" id="PR00080">
    <property type="entry name" value="SDRFAMILY"/>
</dbReference>
<name>A0ABW4FGV2_9PSEU</name>
<dbReference type="PROSITE" id="PS00061">
    <property type="entry name" value="ADH_SHORT"/>
    <property type="match status" value="1"/>
</dbReference>
<dbReference type="SUPFAM" id="SSF51735">
    <property type="entry name" value="NAD(P)-binding Rossmann-fold domains"/>
    <property type="match status" value="1"/>
</dbReference>
<keyword evidence="3" id="KW-1185">Reference proteome</keyword>
<evidence type="ECO:0000256" key="1">
    <source>
        <dbReference type="ARBA" id="ARBA00006484"/>
    </source>
</evidence>
<dbReference type="Pfam" id="PF13561">
    <property type="entry name" value="adh_short_C2"/>
    <property type="match status" value="1"/>
</dbReference>
<gene>
    <name evidence="2" type="ORF">ACFSCY_10555</name>
</gene>
<proteinExistence type="inferred from homology"/>
<organism evidence="2 3">
    <name type="scientific">Pseudonocardia aurantiaca</name>
    <dbReference type="NCBI Taxonomy" id="75290"/>
    <lineage>
        <taxon>Bacteria</taxon>
        <taxon>Bacillati</taxon>
        <taxon>Actinomycetota</taxon>
        <taxon>Actinomycetes</taxon>
        <taxon>Pseudonocardiales</taxon>
        <taxon>Pseudonocardiaceae</taxon>
        <taxon>Pseudonocardia</taxon>
    </lineage>
</organism>
<reference evidence="3" key="1">
    <citation type="journal article" date="2019" name="Int. J. Syst. Evol. Microbiol.">
        <title>The Global Catalogue of Microorganisms (GCM) 10K type strain sequencing project: providing services to taxonomists for standard genome sequencing and annotation.</title>
        <authorList>
            <consortium name="The Broad Institute Genomics Platform"/>
            <consortium name="The Broad Institute Genome Sequencing Center for Infectious Disease"/>
            <person name="Wu L."/>
            <person name="Ma J."/>
        </authorList>
    </citation>
    <scope>NUCLEOTIDE SEQUENCE [LARGE SCALE GENOMIC DNA]</scope>
    <source>
        <strain evidence="3">JCM 12165</strain>
    </source>
</reference>
<dbReference type="Gene3D" id="3.40.50.720">
    <property type="entry name" value="NAD(P)-binding Rossmann-like Domain"/>
    <property type="match status" value="1"/>
</dbReference>
<dbReference type="PRINTS" id="PR00081">
    <property type="entry name" value="GDHRDH"/>
</dbReference>
<comment type="caution">
    <text evidence="2">The sequence shown here is derived from an EMBL/GenBank/DDBJ whole genome shotgun (WGS) entry which is preliminary data.</text>
</comment>
<protein>
    <submittedName>
        <fullName evidence="2">SDR family oxidoreductase</fullName>
    </submittedName>
</protein>
<dbReference type="RefSeq" id="WP_343975859.1">
    <property type="nucleotide sequence ID" value="NZ_BAAAJG010000008.1"/>
</dbReference>
<comment type="similarity">
    <text evidence="1">Belongs to the short-chain dehydrogenases/reductases (SDR) family.</text>
</comment>
<dbReference type="PANTHER" id="PTHR43943:SF2">
    <property type="entry name" value="DEHYDROGENASE_REDUCTASE 4"/>
    <property type="match status" value="1"/>
</dbReference>
<dbReference type="EMBL" id="JBHUCP010000006">
    <property type="protein sequence ID" value="MFD1529883.1"/>
    <property type="molecule type" value="Genomic_DNA"/>
</dbReference>
<dbReference type="InterPro" id="IPR002347">
    <property type="entry name" value="SDR_fam"/>
</dbReference>
<dbReference type="Proteomes" id="UP001597145">
    <property type="component" value="Unassembled WGS sequence"/>
</dbReference>
<evidence type="ECO:0000313" key="3">
    <source>
        <dbReference type="Proteomes" id="UP001597145"/>
    </source>
</evidence>
<dbReference type="NCBIfam" id="NF005559">
    <property type="entry name" value="PRK07231.1"/>
    <property type="match status" value="1"/>
</dbReference>